<dbReference type="STRING" id="280332.CQ12_06125"/>
<keyword evidence="3" id="KW-1185">Reference proteome</keyword>
<proteinExistence type="predicted"/>
<dbReference type="InterPro" id="IPR000719">
    <property type="entry name" value="Prot_kinase_dom"/>
</dbReference>
<dbReference type="SMART" id="SM00220">
    <property type="entry name" value="S_TKc"/>
    <property type="match status" value="1"/>
</dbReference>
<dbReference type="Proteomes" id="UP000050863">
    <property type="component" value="Unassembled WGS sequence"/>
</dbReference>
<dbReference type="Gene3D" id="1.10.510.10">
    <property type="entry name" value="Transferase(Phosphotransferase) domain 1"/>
    <property type="match status" value="1"/>
</dbReference>
<sequence>MGELNECEDRNLSRKVMLKRVFKPSDLPRLLDEQKALIRLRSKHVVQLLDVVSFKWNNQDIRCLVLEHIQGTDLDKLNFKADEDYQKTLWQIATGISEIHAAGVIHRDIKPQNIRRDQNGIIKIFDFGLAREAGKDDKTKSITGTIGYMAPELFGTKTISFTAAIDTFSFARTALALLGVQPHNEKPKAIVAGSVIAAQPGLNAEVARTLEACLDMSPAARPPMFEVAKLLGRDLLRDKHRARVGTQKQAYELNASKRTVNLTFKNQGSLSIRYDGYDFKITALTGNVYVNNTKASVGMTMLSACVITIGSAAPRAFVTFDISNPEVMA</sequence>
<dbReference type="InterPro" id="IPR051681">
    <property type="entry name" value="Ser/Thr_Kinases-Pseudokinases"/>
</dbReference>
<accession>A0A0R3LPZ6</accession>
<evidence type="ECO:0000313" key="2">
    <source>
        <dbReference type="EMBL" id="KRR09985.1"/>
    </source>
</evidence>
<gene>
    <name evidence="2" type="ORF">CQ12_06125</name>
</gene>
<dbReference type="AlphaFoldDB" id="A0A0R3LPZ6"/>
<comment type="caution">
    <text evidence="2">The sequence shown here is derived from an EMBL/GenBank/DDBJ whole genome shotgun (WGS) entry which is preliminary data.</text>
</comment>
<dbReference type="PANTHER" id="PTHR44329">
    <property type="entry name" value="SERINE/THREONINE-PROTEIN KINASE TNNI3K-RELATED"/>
    <property type="match status" value="1"/>
</dbReference>
<dbReference type="SUPFAM" id="SSF56112">
    <property type="entry name" value="Protein kinase-like (PK-like)"/>
    <property type="match status" value="1"/>
</dbReference>
<dbReference type="Pfam" id="PF00069">
    <property type="entry name" value="Pkinase"/>
    <property type="match status" value="1"/>
</dbReference>
<dbReference type="EMBL" id="LLXZ01000064">
    <property type="protein sequence ID" value="KRR09985.1"/>
    <property type="molecule type" value="Genomic_DNA"/>
</dbReference>
<evidence type="ECO:0000313" key="3">
    <source>
        <dbReference type="Proteomes" id="UP000050863"/>
    </source>
</evidence>
<feature type="domain" description="Protein kinase" evidence="1">
    <location>
        <begin position="1"/>
        <end position="236"/>
    </location>
</feature>
<name>A0A0R3LPZ6_9BRAD</name>
<reference evidence="2 3" key="1">
    <citation type="submission" date="2014-03" db="EMBL/GenBank/DDBJ databases">
        <title>Bradyrhizobium valentinum sp. nov., isolated from effective nodules of Lupinus mariae-josephae, a lupine endemic of basic-lime soils in Eastern Spain.</title>
        <authorList>
            <person name="Duran D."/>
            <person name="Rey L."/>
            <person name="Navarro A."/>
            <person name="Busquets A."/>
            <person name="Imperial J."/>
            <person name="Ruiz-Argueso T."/>
        </authorList>
    </citation>
    <scope>NUCLEOTIDE SEQUENCE [LARGE SCALE GENOMIC DNA]</scope>
    <source>
        <strain evidence="2 3">PAC68</strain>
    </source>
</reference>
<dbReference type="PROSITE" id="PS50011">
    <property type="entry name" value="PROTEIN_KINASE_DOM"/>
    <property type="match status" value="1"/>
</dbReference>
<dbReference type="GO" id="GO:0004674">
    <property type="term" value="F:protein serine/threonine kinase activity"/>
    <property type="evidence" value="ECO:0007669"/>
    <property type="project" value="TreeGrafter"/>
</dbReference>
<dbReference type="InterPro" id="IPR011009">
    <property type="entry name" value="Kinase-like_dom_sf"/>
</dbReference>
<organism evidence="2 3">
    <name type="scientific">Bradyrhizobium jicamae</name>
    <dbReference type="NCBI Taxonomy" id="280332"/>
    <lineage>
        <taxon>Bacteria</taxon>
        <taxon>Pseudomonadati</taxon>
        <taxon>Pseudomonadota</taxon>
        <taxon>Alphaproteobacteria</taxon>
        <taxon>Hyphomicrobiales</taxon>
        <taxon>Nitrobacteraceae</taxon>
        <taxon>Bradyrhizobium</taxon>
    </lineage>
</organism>
<evidence type="ECO:0000259" key="1">
    <source>
        <dbReference type="PROSITE" id="PS50011"/>
    </source>
</evidence>
<protein>
    <recommendedName>
        <fullName evidence="1">Protein kinase domain-containing protein</fullName>
    </recommendedName>
</protein>
<dbReference type="GO" id="GO:0005524">
    <property type="term" value="F:ATP binding"/>
    <property type="evidence" value="ECO:0007669"/>
    <property type="project" value="InterPro"/>
</dbReference>